<dbReference type="PANTHER" id="PTHR37024:SF5">
    <property type="entry name" value="IMPA N-TERMINAL DOMAIN-CONTAINING PROTEIN"/>
    <property type="match status" value="1"/>
</dbReference>
<dbReference type="Proteomes" id="UP000477739">
    <property type="component" value="Unassembled WGS sequence"/>
</dbReference>
<evidence type="ECO:0000313" key="4">
    <source>
        <dbReference type="Proteomes" id="UP000477739"/>
    </source>
</evidence>
<sequence>MTTTLSERHLRSGGDPRTLADYTALRDELKKLTHPARPDVNWPRAEKLCLSLFEQNGVELQTAAWYTLARAHICGLYGMNEGLAIVVTLVSRQWGSLWPQPVHARMEILSALSKRLQQTMRSLSLSCADLEQLYQVEQHLSALDDVLQRQELKGIGQLETLRNQVHSTAVRLENSGSPVDDEPQTQTGILLPAGSADTVHEPEEARAERVQWIYIAQPEPQPNVGVAAAPPVQATPWRAFLSGALAMLVVGGVLLWGWQNLLQPQSVQARLAASLRPLPVVLSDREIDELRQSPPAPEAGIRDTGQQLERIAQLTPDWHFRYGQRLVQQAQALWPEQAIPLADRWQQQQRAAELPAEQLNGWYQGMAQLQQLANRLNALDEKRGKYMTVSELKSEVFAITQSFNGAVPVAEQLRQLMLIPADQPLPAAQIARTESSLNALLILYAQLSARELPAEAGR</sequence>
<reference evidence="3 4" key="1">
    <citation type="submission" date="2019-11" db="EMBL/GenBank/DDBJ databases">
        <title>Escherichia alba sp. nov. isolated from the gut of plastic-eating superworms Zophobas atratus.</title>
        <authorList>
            <person name="Yang Y."/>
        </authorList>
    </citation>
    <scope>NUCLEOTIDE SEQUENCE [LARGE SCALE GENOMIC DNA]</scope>
    <source>
        <strain evidence="4">BIT-B35</strain>
    </source>
</reference>
<dbReference type="RefSeq" id="WP_155110162.1">
    <property type="nucleotide sequence ID" value="NZ_WMJZ01000058.1"/>
</dbReference>
<dbReference type="OrthoDB" id="5579595at2"/>
<dbReference type="PANTHER" id="PTHR37024">
    <property type="entry name" value="TYPE VI SECRETION SYSTEM DUF2094 AND IMPA-RELATED DOMAIN PROTEIN"/>
    <property type="match status" value="1"/>
</dbReference>
<keyword evidence="4" id="KW-1185">Reference proteome</keyword>
<evidence type="ECO:0000313" key="3">
    <source>
        <dbReference type="EMBL" id="MTH48775.1"/>
    </source>
</evidence>
<name>A0A6L6IRA0_9ENTR</name>
<dbReference type="Pfam" id="PF12486">
    <property type="entry name" value="VasL"/>
    <property type="match status" value="1"/>
</dbReference>
<dbReference type="InterPro" id="IPR021069">
    <property type="entry name" value="ImpA_C"/>
</dbReference>
<dbReference type="AlphaFoldDB" id="A0A6L6IRA0"/>
<protein>
    <recommendedName>
        <fullName evidence="5">Type VI secretion system protein VasL</fullName>
    </recommendedName>
</protein>
<dbReference type="Pfam" id="PF06812">
    <property type="entry name" value="ImpA_N"/>
    <property type="match status" value="1"/>
</dbReference>
<evidence type="ECO:0008006" key="5">
    <source>
        <dbReference type="Google" id="ProtNLM"/>
    </source>
</evidence>
<feature type="domain" description="ImpA C-terminal" evidence="2">
    <location>
        <begin position="305"/>
        <end position="447"/>
    </location>
</feature>
<evidence type="ECO:0000259" key="2">
    <source>
        <dbReference type="Pfam" id="PF12486"/>
    </source>
</evidence>
<dbReference type="InterPro" id="IPR010657">
    <property type="entry name" value="ImpA_N"/>
</dbReference>
<dbReference type="EMBL" id="WMJZ01000058">
    <property type="protein sequence ID" value="MTH48775.1"/>
    <property type="molecule type" value="Genomic_DNA"/>
</dbReference>
<comment type="caution">
    <text evidence="3">The sequence shown here is derived from an EMBL/GenBank/DDBJ whole genome shotgun (WGS) entry which is preliminary data.</text>
</comment>
<evidence type="ECO:0000259" key="1">
    <source>
        <dbReference type="Pfam" id="PF06812"/>
    </source>
</evidence>
<proteinExistence type="predicted"/>
<feature type="domain" description="ImpA N-terminal" evidence="1">
    <location>
        <begin position="12"/>
        <end position="112"/>
    </location>
</feature>
<gene>
    <name evidence="3" type="ORF">GJV78_21555</name>
</gene>
<accession>A0A6L6IRA0</accession>
<organism evidence="3 4">
    <name type="scientific">Intestinirhabdus alba</name>
    <dbReference type="NCBI Taxonomy" id="2899544"/>
    <lineage>
        <taxon>Bacteria</taxon>
        <taxon>Pseudomonadati</taxon>
        <taxon>Pseudomonadota</taxon>
        <taxon>Gammaproteobacteria</taxon>
        <taxon>Enterobacterales</taxon>
        <taxon>Enterobacteriaceae</taxon>
        <taxon>Intestinirhabdus</taxon>
    </lineage>
</organism>